<dbReference type="GO" id="GO:0004497">
    <property type="term" value="F:monooxygenase activity"/>
    <property type="evidence" value="ECO:0007669"/>
    <property type="project" value="UniProtKB-KW"/>
</dbReference>
<organism evidence="2 3">
    <name type="scientific">Candidatus Andeanibacterium colombiense</name>
    <dbReference type="NCBI Taxonomy" id="3121345"/>
    <lineage>
        <taxon>Bacteria</taxon>
        <taxon>Pseudomonadati</taxon>
        <taxon>Pseudomonadota</taxon>
        <taxon>Alphaproteobacteria</taxon>
        <taxon>Sphingomonadales</taxon>
        <taxon>Sphingomonadaceae</taxon>
        <taxon>Candidatus Andeanibacterium</taxon>
    </lineage>
</organism>
<reference evidence="2" key="1">
    <citation type="submission" date="2023-03" db="EMBL/GenBank/DDBJ databases">
        <title>Andean soil-derived lignocellulolytic bacterial consortium as a source of novel taxa and putative plastic-active enzymes.</title>
        <authorList>
            <person name="Diaz-Garcia L."/>
            <person name="Chuvochina M."/>
            <person name="Feuerriegel G."/>
            <person name="Bunk B."/>
            <person name="Sproer C."/>
            <person name="Streit W.R."/>
            <person name="Rodriguez L.M."/>
            <person name="Overmann J."/>
            <person name="Jimenez D.J."/>
        </authorList>
    </citation>
    <scope>NUCLEOTIDE SEQUENCE</scope>
    <source>
        <strain evidence="2">MAG 26</strain>
    </source>
</reference>
<sequence>MAKVAVIGQFRLPPEALEAARPMMARVMAATRAEAGCIEYNYAEDLLDPGLIRVSEVWHSRAHLAAHLTTPHMAVWSEERAALGLRGRAITMYEVASEEPF</sequence>
<evidence type="ECO:0000259" key="1">
    <source>
        <dbReference type="PROSITE" id="PS51725"/>
    </source>
</evidence>
<dbReference type="AlphaFoldDB" id="A0AAJ5XA70"/>
<protein>
    <submittedName>
        <fullName evidence="2">Quinol monooxygenase</fullName>
    </submittedName>
</protein>
<dbReference type="InterPro" id="IPR007138">
    <property type="entry name" value="ABM_dom"/>
</dbReference>
<dbReference type="Proteomes" id="UP001218362">
    <property type="component" value="Chromosome"/>
</dbReference>
<accession>A0AAJ5XA70</accession>
<gene>
    <name evidence="2" type="ORF">P0Y56_04310</name>
</gene>
<dbReference type="Pfam" id="PF03992">
    <property type="entry name" value="ABM"/>
    <property type="match status" value="1"/>
</dbReference>
<name>A0AAJ5XA70_9SPHN</name>
<dbReference type="SUPFAM" id="SSF54909">
    <property type="entry name" value="Dimeric alpha+beta barrel"/>
    <property type="match status" value="1"/>
</dbReference>
<feature type="domain" description="ABM" evidence="1">
    <location>
        <begin position="4"/>
        <end position="92"/>
    </location>
</feature>
<dbReference type="EMBL" id="CP119316">
    <property type="protein sequence ID" value="WEK47522.1"/>
    <property type="molecule type" value="Genomic_DNA"/>
</dbReference>
<evidence type="ECO:0000313" key="2">
    <source>
        <dbReference type="EMBL" id="WEK47522.1"/>
    </source>
</evidence>
<dbReference type="KEGG" id="acob:P0Y56_04310"/>
<dbReference type="InterPro" id="IPR011008">
    <property type="entry name" value="Dimeric_a/b-barrel"/>
</dbReference>
<dbReference type="PANTHER" id="PTHR33336">
    <property type="entry name" value="QUINOL MONOOXYGENASE YGIN-RELATED"/>
    <property type="match status" value="1"/>
</dbReference>
<dbReference type="InterPro" id="IPR050744">
    <property type="entry name" value="AI-2_Isomerase_LsrG"/>
</dbReference>
<dbReference type="PANTHER" id="PTHR33336:SF15">
    <property type="entry name" value="ABM DOMAIN-CONTAINING PROTEIN"/>
    <property type="match status" value="1"/>
</dbReference>
<dbReference type="PROSITE" id="PS51725">
    <property type="entry name" value="ABM"/>
    <property type="match status" value="1"/>
</dbReference>
<evidence type="ECO:0000313" key="3">
    <source>
        <dbReference type="Proteomes" id="UP001218362"/>
    </source>
</evidence>
<dbReference type="Gene3D" id="3.30.70.100">
    <property type="match status" value="1"/>
</dbReference>
<keyword evidence="2" id="KW-0503">Monooxygenase</keyword>
<proteinExistence type="predicted"/>
<keyword evidence="2" id="KW-0560">Oxidoreductase</keyword>